<reference evidence="3" key="1">
    <citation type="submission" date="2020-10" db="EMBL/GenBank/DDBJ databases">
        <authorList>
            <person name="Gilroy R."/>
        </authorList>
    </citation>
    <scope>NUCLEOTIDE SEQUENCE</scope>
    <source>
        <strain evidence="3">517</strain>
    </source>
</reference>
<protein>
    <recommendedName>
        <fullName evidence="2">Ryanodine receptor Ryr domain-containing protein</fullName>
    </recommendedName>
</protein>
<dbReference type="Gene3D" id="6.20.350.10">
    <property type="match status" value="1"/>
</dbReference>
<organism evidence="3 4">
    <name type="scientific">Candidatus Stercoripulliclostridium pullicola</name>
    <dbReference type="NCBI Taxonomy" id="2840953"/>
    <lineage>
        <taxon>Bacteria</taxon>
        <taxon>Bacillati</taxon>
        <taxon>Bacillota</taxon>
        <taxon>Clostridia</taxon>
        <taxon>Eubacteriales</taxon>
        <taxon>Candidatus Stercoripulliclostridium</taxon>
    </lineage>
</organism>
<feature type="transmembrane region" description="Helical" evidence="1">
    <location>
        <begin position="37"/>
        <end position="60"/>
    </location>
</feature>
<name>A0A940IC23_9FIRM</name>
<keyword evidence="1" id="KW-0472">Membrane</keyword>
<dbReference type="Pfam" id="PF02026">
    <property type="entry name" value="RyR"/>
    <property type="match status" value="1"/>
</dbReference>
<evidence type="ECO:0000259" key="2">
    <source>
        <dbReference type="Pfam" id="PF02026"/>
    </source>
</evidence>
<sequence length="1044" mass="117458">MAVEWAIFHGVLAVCVAVLLTIGLYSRARIRFAHAKMIVETVTILITLVIAIVVKAWILFDAAGGNASAVSSVFDAIYKAIGGLTFEGVSPTDEGIIRPIKLAIYYGTSLYAGIVTVYVVSVKASYELYSKLSLDACTKKNIYIITDLNEETLSLAKNIKNNDVNSKIAFAGPRLEAFDRHNDLCQQAMANGFLYWSYLRKSGRSRKRGAFQAIARTYRYYSKGESGDTAVNDAAQDARAEKDTYALTNRLLGQKKKTCDKSIAARVGGIFSFGGKGRLYNNKENFYKRIVIFAFAAENHIPLEAENIKTVCDDIRTRTVKPDKLRIEYVLLTKDNIEYAAYDKMRENLIDEYCAHRIERCKNFPTYAENATEEEKKKTEEARTTVINEFRNEFCNSFVINCWCESEAIGKQAFERLAECGFAADIAGNCDPLYMWSLGFGSRGKAVTQELYVQSANTGSDGMPRKCLIDVFDSQADRVGGLFKFEHPDFVYVTDEYVKKRLTKTWNKIGALLDKLNIKSYFKKEEISYDDVRRVCKKQIETIGLPLAAGAALSTDKKERASGSSTGVLPRAIYRFHNVSCDDYRFFETIDRETGSDSVNTRDILTKVNATLELCGRSAEVNVDEALGLLKTPYVPKIITVATGDDESNLRIANALIQDVINEDAGYKRRELSGAGSGSPKEKQYLIVNITDVSNNVRLIKGGGVWDERRKILDLDSRFYVIVVGNFKDIYTYDNIAGQSKECYYNYIYEEIGSVLGNIRKNVEKAASQEDKNSAYEKELGEFIAKGQAFILRAGKPDKSNAVGEEVVKIIAESSLKDFADMKKIYDKIRKLNRLTSFERAIVKIIDGSDRVKNKARSTVALLSGKKETEYKIVEKYADLTSLRTILNKIFAEHKNEHVRILESGTDFVGRCLEKYYQGRFYEEALKKYIRGTVWDKRSNQSAAEFDVMLKELYKVKLAEAEIGAPIGRLYAKLSAIEHDRWIRLHLANGWVYSSVKDKASRRHDCLVSYDKLNQSMVMYDLGNVLWAVCGAKETPVGTKPPSD</sequence>
<feature type="transmembrane region" description="Helical" evidence="1">
    <location>
        <begin position="6"/>
        <end position="25"/>
    </location>
</feature>
<dbReference type="InterPro" id="IPR003032">
    <property type="entry name" value="Ryanodine_rcpt"/>
</dbReference>
<keyword evidence="1" id="KW-0812">Transmembrane</keyword>
<feature type="domain" description="Ryanodine receptor Ryr" evidence="2">
    <location>
        <begin position="968"/>
        <end position="1018"/>
    </location>
</feature>
<reference evidence="3" key="2">
    <citation type="journal article" date="2021" name="PeerJ">
        <title>Extensive microbial diversity within the chicken gut microbiome revealed by metagenomics and culture.</title>
        <authorList>
            <person name="Gilroy R."/>
            <person name="Ravi A."/>
            <person name="Getino M."/>
            <person name="Pursley I."/>
            <person name="Horton D.L."/>
            <person name="Alikhan N.F."/>
            <person name="Baker D."/>
            <person name="Gharbi K."/>
            <person name="Hall N."/>
            <person name="Watson M."/>
            <person name="Adriaenssens E.M."/>
            <person name="Foster-Nyarko E."/>
            <person name="Jarju S."/>
            <person name="Secka A."/>
            <person name="Antonio M."/>
            <person name="Oren A."/>
            <person name="Chaudhuri R.R."/>
            <person name="La Ragione R."/>
            <person name="Hildebrand F."/>
            <person name="Pallen M.J."/>
        </authorList>
    </citation>
    <scope>NUCLEOTIDE SEQUENCE</scope>
    <source>
        <strain evidence="3">517</strain>
    </source>
</reference>
<accession>A0A940IC23</accession>
<keyword evidence="1" id="KW-1133">Transmembrane helix</keyword>
<evidence type="ECO:0000313" key="4">
    <source>
        <dbReference type="Proteomes" id="UP000727857"/>
    </source>
</evidence>
<dbReference type="Proteomes" id="UP000727857">
    <property type="component" value="Unassembled WGS sequence"/>
</dbReference>
<gene>
    <name evidence="3" type="ORF">IAB16_00955</name>
</gene>
<evidence type="ECO:0000256" key="1">
    <source>
        <dbReference type="SAM" id="Phobius"/>
    </source>
</evidence>
<proteinExistence type="predicted"/>
<dbReference type="EMBL" id="JADINF010000025">
    <property type="protein sequence ID" value="MBO8423579.1"/>
    <property type="molecule type" value="Genomic_DNA"/>
</dbReference>
<comment type="caution">
    <text evidence="3">The sequence shown here is derived from an EMBL/GenBank/DDBJ whole genome shotgun (WGS) entry which is preliminary data.</text>
</comment>
<dbReference type="AlphaFoldDB" id="A0A940IC23"/>
<evidence type="ECO:0000313" key="3">
    <source>
        <dbReference type="EMBL" id="MBO8423579.1"/>
    </source>
</evidence>